<accession>A0ABR7K8Y8</accession>
<evidence type="ECO:0000313" key="4">
    <source>
        <dbReference type="Proteomes" id="UP000603474"/>
    </source>
</evidence>
<name>A0ABR7K8Y8_9FIRM</name>
<gene>
    <name evidence="3" type="ORF">H8909_02770</name>
</gene>
<organism evidence="3 4">
    <name type="scientific">Catenibacterium faecis</name>
    <dbReference type="NCBI Taxonomy" id="2764323"/>
    <lineage>
        <taxon>Bacteria</taxon>
        <taxon>Bacillati</taxon>
        <taxon>Bacillota</taxon>
        <taxon>Erysipelotrichia</taxon>
        <taxon>Erysipelotrichales</taxon>
        <taxon>Coprobacillaceae</taxon>
        <taxon>Catenibacterium</taxon>
    </lineage>
</organism>
<comment type="similarity">
    <text evidence="2">Belongs to the UPF0291 family.</text>
</comment>
<dbReference type="RefSeq" id="WP_187011734.1">
    <property type="nucleotide sequence ID" value="NZ_JACRWG010000005.1"/>
</dbReference>
<dbReference type="SUPFAM" id="SSF158221">
    <property type="entry name" value="YnzC-like"/>
    <property type="match status" value="1"/>
</dbReference>
<proteinExistence type="inferred from homology"/>
<evidence type="ECO:0000313" key="3">
    <source>
        <dbReference type="EMBL" id="MBC6009172.1"/>
    </source>
</evidence>
<dbReference type="GeneID" id="301323324"/>
<dbReference type="InterPro" id="IPR009242">
    <property type="entry name" value="DUF896"/>
</dbReference>
<protein>
    <recommendedName>
        <fullName evidence="2">UPF0291 protein H8909_02770</fullName>
    </recommendedName>
</protein>
<dbReference type="EMBL" id="JACRWG010000005">
    <property type="protein sequence ID" value="MBC6009172.1"/>
    <property type="molecule type" value="Genomic_DNA"/>
</dbReference>
<dbReference type="PANTHER" id="PTHR37300">
    <property type="entry name" value="UPF0291 PROTEIN CBO2609/CLC_2481"/>
    <property type="match status" value="1"/>
</dbReference>
<dbReference type="HAMAP" id="MF_01103">
    <property type="entry name" value="UPF0291"/>
    <property type="match status" value="1"/>
</dbReference>
<dbReference type="Gene3D" id="1.10.287.540">
    <property type="entry name" value="Helix hairpin bin"/>
    <property type="match status" value="1"/>
</dbReference>
<keyword evidence="4" id="KW-1185">Reference proteome</keyword>
<keyword evidence="1 2" id="KW-0963">Cytoplasm</keyword>
<reference evidence="3 4" key="1">
    <citation type="submission" date="2020-08" db="EMBL/GenBank/DDBJ databases">
        <authorList>
            <person name="Liu C."/>
            <person name="Sun Q."/>
        </authorList>
    </citation>
    <scope>NUCLEOTIDE SEQUENCE [LARGE SCALE GENOMIC DNA]</scope>
    <source>
        <strain evidence="3 4">NSJ-22</strain>
    </source>
</reference>
<dbReference type="PANTHER" id="PTHR37300:SF1">
    <property type="entry name" value="UPF0291 PROTEIN YNZC"/>
    <property type="match status" value="1"/>
</dbReference>
<comment type="subcellular location">
    <subcellularLocation>
        <location evidence="2">Cytoplasm</location>
    </subcellularLocation>
</comment>
<dbReference type="Pfam" id="PF05979">
    <property type="entry name" value="DUF896"/>
    <property type="match status" value="1"/>
</dbReference>
<evidence type="ECO:0000256" key="1">
    <source>
        <dbReference type="ARBA" id="ARBA00022490"/>
    </source>
</evidence>
<dbReference type="Proteomes" id="UP000603474">
    <property type="component" value="Unassembled WGS sequence"/>
</dbReference>
<sequence>MAIDQKLINEINALAHKKKTVGLTPEEQVRQQKLRQKYLKEFRRGFEQQLQSIKVVDANGNDVTPAKARMHKKVN</sequence>
<evidence type="ECO:0000256" key="2">
    <source>
        <dbReference type="HAMAP-Rule" id="MF_01103"/>
    </source>
</evidence>
<comment type="caution">
    <text evidence="3">The sequence shown here is derived from an EMBL/GenBank/DDBJ whole genome shotgun (WGS) entry which is preliminary data.</text>
</comment>